<dbReference type="EC" id="2.4.-.-" evidence="2"/>
<dbReference type="GO" id="GO:0016757">
    <property type="term" value="F:glycosyltransferase activity"/>
    <property type="evidence" value="ECO:0007669"/>
    <property type="project" value="UniProtKB-KW"/>
</dbReference>
<evidence type="ECO:0000313" key="2">
    <source>
        <dbReference type="EMBL" id="MCT7980284.1"/>
    </source>
</evidence>
<evidence type="ECO:0000259" key="1">
    <source>
        <dbReference type="Pfam" id="PF10111"/>
    </source>
</evidence>
<protein>
    <submittedName>
        <fullName evidence="2">Glycosyltransferase</fullName>
        <ecNumber evidence="2">2.4.-.-</ecNumber>
    </submittedName>
</protein>
<comment type="caution">
    <text evidence="2">The sequence shown here is derived from an EMBL/GenBank/DDBJ whole genome shotgun (WGS) entry which is preliminary data.</text>
</comment>
<dbReference type="EMBL" id="JAMXFA010000035">
    <property type="protein sequence ID" value="MCT7980284.1"/>
    <property type="molecule type" value="Genomic_DNA"/>
</dbReference>
<accession>A0ABT2NC59</accession>
<keyword evidence="2" id="KW-0808">Transferase</keyword>
<reference evidence="2 3" key="1">
    <citation type="journal article" date="2022" name="Front. Microbiol.">
        <title>High genomic differentiation and limited gene flow indicate recent cryptic speciation within the genus Laspinema (cyanobacteria).</title>
        <authorList>
            <person name="Stanojkovic A."/>
            <person name="Skoupy S."/>
            <person name="Skaloud P."/>
            <person name="Dvorak P."/>
        </authorList>
    </citation>
    <scope>NUCLEOTIDE SEQUENCE [LARGE SCALE GENOMIC DNA]</scope>
    <source>
        <strain evidence="2 3">D3b</strain>
    </source>
</reference>
<sequence>MPTISVIIPAYNAEKTIQETIESVLNQTFQDFELIIINDGSTDKTGEIISGFTDARIQVFTVFNSGAPRSRNIGFAKSSAKYIAFLDADDLWIANKLELQYKALQQNPEAAVAYSWTDYIDESSHFLYAGFHKSPEGDIYPLLLVKNYLENGSNPLIARQALSEIGGFDESLSGGQDWDLYLRLAARYKFVAVPQVQILYRLSPNSMSSNILQQESACLLVLSKAFSNAPISLQPIKKQSLSHLYFYLMLKALQKPLTRQKGMIAARYFRVAIYYDPGLLKRRSRLMSILFVKIAATLVLSPQTAKIFLNRVKHLWPDQT</sequence>
<evidence type="ECO:0000313" key="3">
    <source>
        <dbReference type="Proteomes" id="UP001525961"/>
    </source>
</evidence>
<dbReference type="SUPFAM" id="SSF53448">
    <property type="entry name" value="Nucleotide-diphospho-sugar transferases"/>
    <property type="match status" value="1"/>
</dbReference>
<dbReference type="Gene3D" id="3.90.550.10">
    <property type="entry name" value="Spore Coat Polysaccharide Biosynthesis Protein SpsA, Chain A"/>
    <property type="match status" value="1"/>
</dbReference>
<keyword evidence="2" id="KW-0328">Glycosyltransferase</keyword>
<dbReference type="CDD" id="cd00761">
    <property type="entry name" value="Glyco_tranf_GTA_type"/>
    <property type="match status" value="1"/>
</dbReference>
<dbReference type="InterPro" id="IPR029044">
    <property type="entry name" value="Nucleotide-diphossugar_trans"/>
</dbReference>
<dbReference type="InterPro" id="IPR050834">
    <property type="entry name" value="Glycosyltransf_2"/>
</dbReference>
<keyword evidence="3" id="KW-1185">Reference proteome</keyword>
<dbReference type="RefSeq" id="WP_261198460.1">
    <property type="nucleotide sequence ID" value="NZ_JAMXFA010000035.1"/>
</dbReference>
<dbReference type="PANTHER" id="PTHR43685:SF11">
    <property type="entry name" value="GLYCOSYLTRANSFERASE TAGX-RELATED"/>
    <property type="match status" value="1"/>
</dbReference>
<organism evidence="2 3">
    <name type="scientific">Laspinema olomoucense D3b</name>
    <dbReference type="NCBI Taxonomy" id="2953688"/>
    <lineage>
        <taxon>Bacteria</taxon>
        <taxon>Bacillati</taxon>
        <taxon>Cyanobacteriota</taxon>
        <taxon>Cyanophyceae</taxon>
        <taxon>Oscillatoriophycideae</taxon>
        <taxon>Oscillatoriales</taxon>
        <taxon>Laspinemataceae</taxon>
        <taxon>Laspinema</taxon>
        <taxon>Laspinema olomoucense</taxon>
    </lineage>
</organism>
<gene>
    <name evidence="2" type="ORF">NG792_21405</name>
</gene>
<name>A0ABT2NC59_9CYAN</name>
<feature type="domain" description="Glycosyltransferase 2-like prokaryotic type" evidence="1">
    <location>
        <begin position="5"/>
        <end position="251"/>
    </location>
</feature>
<dbReference type="PANTHER" id="PTHR43685">
    <property type="entry name" value="GLYCOSYLTRANSFERASE"/>
    <property type="match status" value="1"/>
</dbReference>
<proteinExistence type="predicted"/>
<dbReference type="InterPro" id="IPR019290">
    <property type="entry name" value="GlycosylTrfase-like_prok"/>
</dbReference>
<dbReference type="Pfam" id="PF10111">
    <property type="entry name" value="Glyco_tranf_2_2"/>
    <property type="match status" value="1"/>
</dbReference>
<dbReference type="Proteomes" id="UP001525961">
    <property type="component" value="Unassembled WGS sequence"/>
</dbReference>